<dbReference type="InterPro" id="IPR024586">
    <property type="entry name" value="DnaJ-like_C11_C"/>
</dbReference>
<dbReference type="PANTHER" id="PTHR44157">
    <property type="entry name" value="DNAJ HOMOLOG SUBFAMILY C MEMBER 11"/>
    <property type="match status" value="1"/>
</dbReference>
<organism evidence="3">
    <name type="scientific">Trypanosoma congolense (strain IL3000)</name>
    <dbReference type="NCBI Taxonomy" id="1068625"/>
    <lineage>
        <taxon>Eukaryota</taxon>
        <taxon>Discoba</taxon>
        <taxon>Euglenozoa</taxon>
        <taxon>Kinetoplastea</taxon>
        <taxon>Metakinetoplastina</taxon>
        <taxon>Trypanosomatida</taxon>
        <taxon>Trypanosomatidae</taxon>
        <taxon>Trypanosoma</taxon>
        <taxon>Nannomonas</taxon>
    </lineage>
</organism>
<reference evidence="3" key="1">
    <citation type="journal article" date="2012" name="Proc. Natl. Acad. Sci. U.S.A.">
        <title>Antigenic diversity is generated by distinct evolutionary mechanisms in African trypanosome species.</title>
        <authorList>
            <person name="Jackson A.P."/>
            <person name="Berry A."/>
            <person name="Aslett M."/>
            <person name="Allison H.C."/>
            <person name="Burton P."/>
            <person name="Vavrova-Anderson J."/>
            <person name="Brown R."/>
            <person name="Browne H."/>
            <person name="Corton N."/>
            <person name="Hauser H."/>
            <person name="Gamble J."/>
            <person name="Gilderthorp R."/>
            <person name="Marcello L."/>
            <person name="McQuillan J."/>
            <person name="Otto T.D."/>
            <person name="Quail M.A."/>
            <person name="Sanders M.J."/>
            <person name="van Tonder A."/>
            <person name="Ginger M.L."/>
            <person name="Field M.C."/>
            <person name="Barry J.D."/>
            <person name="Hertz-Fowler C."/>
            <person name="Berriman M."/>
        </authorList>
    </citation>
    <scope>NUCLEOTIDE SEQUENCE</scope>
    <source>
        <strain evidence="3">IL3000</strain>
    </source>
</reference>
<evidence type="ECO:0000313" key="3">
    <source>
        <dbReference type="EMBL" id="CCC91270.1"/>
    </source>
</evidence>
<dbReference type="PANTHER" id="PTHR44157:SF1">
    <property type="entry name" value="DNAJ HOMOLOG SUBFAMILY C MEMBER 11"/>
    <property type="match status" value="1"/>
</dbReference>
<dbReference type="InterPro" id="IPR052243">
    <property type="entry name" value="Mito_inner_membrane_organizer"/>
</dbReference>
<dbReference type="EMBL" id="HE575320">
    <property type="protein sequence ID" value="CCC91270.1"/>
    <property type="molecule type" value="Genomic_DNA"/>
</dbReference>
<protein>
    <submittedName>
        <fullName evidence="3">Uncharacterized protein TCIL3000_7_700</fullName>
    </submittedName>
</protein>
<feature type="domain" description="DnaJ-like protein C11 C-terminal" evidence="2">
    <location>
        <begin position="273"/>
        <end position="462"/>
    </location>
</feature>
<sequence length="470" mass="53021">MEAEHQGVQSSVKCTTVAVYQPNPLSLYSISWCFSVARLHITCAWERLLNSLWRVKSKLVLFDGRSLIPTYELSLRRLLAAGCEIENTWIMSRKASGAFKTVVGQLTPQGVQRGLQLLVGYRTLNISLFSTTPTVWGDGEATRGKSSRGLLEHSVSVDPLRGVAQVGFSAWYFCSKWNRVGVGFSTVLPCSYGIMKYASLFVDRPDYLSINELLLLFARGDHIIRVPIVVFQSPQVQLALMWLTAPVLLYRIARFIMRPYQSFRTAALYRQNRLLHRAEMDVARASAQHEQQALQNSALRSRMAEESIGGLIIVNAKYGVLYPRYPEAMVLNLNHGNGTTAVKRAHIAGSLVEVWRKFWRACTARTVSSDTSRVDGRGEKKTEGDEESETCFSVLVLDVTVPLQCLVRDSQLTLPEGPKDKIVGFTDTDPFTDERKHLKIVYRFQHRRHMVVVSDGEAVRLPQREHLMDV</sequence>
<dbReference type="GO" id="GO:0042407">
    <property type="term" value="P:cristae formation"/>
    <property type="evidence" value="ECO:0007669"/>
    <property type="project" value="TreeGrafter"/>
</dbReference>
<dbReference type="AlphaFoldDB" id="G0UPF9"/>
<keyword evidence="1" id="KW-0143">Chaperone</keyword>
<accession>G0UPF9</accession>
<gene>
    <name evidence="3" type="ORF">TCIL3000_7_700</name>
</gene>
<dbReference type="Pfam" id="PF11875">
    <property type="entry name" value="DnaJ-like_C11_C"/>
    <property type="match status" value="1"/>
</dbReference>
<dbReference type="GO" id="GO:0005739">
    <property type="term" value="C:mitochondrion"/>
    <property type="evidence" value="ECO:0007669"/>
    <property type="project" value="GOC"/>
</dbReference>
<name>G0UPF9_TRYCI</name>
<dbReference type="VEuPathDB" id="TriTrypDB:TcIL3000_7_700"/>
<evidence type="ECO:0000256" key="1">
    <source>
        <dbReference type="ARBA" id="ARBA00023186"/>
    </source>
</evidence>
<proteinExistence type="predicted"/>
<evidence type="ECO:0000259" key="2">
    <source>
        <dbReference type="Pfam" id="PF11875"/>
    </source>
</evidence>